<feature type="transmembrane region" description="Helical" evidence="2">
    <location>
        <begin position="37"/>
        <end position="57"/>
    </location>
</feature>
<accession>A0A4D6HSI1</accession>
<geneLocation type="plasmid" evidence="4">
    <name>unnamed1</name>
</geneLocation>
<dbReference type="Pfam" id="PF11127">
    <property type="entry name" value="YgaP-like_TM"/>
    <property type="match status" value="1"/>
</dbReference>
<organism evidence="4 5">
    <name type="scientific">Natronorubrum bangense</name>
    <dbReference type="NCBI Taxonomy" id="61858"/>
    <lineage>
        <taxon>Archaea</taxon>
        <taxon>Methanobacteriati</taxon>
        <taxon>Methanobacteriota</taxon>
        <taxon>Stenosarchaea group</taxon>
        <taxon>Halobacteria</taxon>
        <taxon>Halobacteriales</taxon>
        <taxon>Natrialbaceae</taxon>
        <taxon>Natronorubrum</taxon>
    </lineage>
</organism>
<dbReference type="Proteomes" id="UP000296822">
    <property type="component" value="Plasmid unnamed1"/>
</dbReference>
<keyword evidence="2" id="KW-0472">Membrane</keyword>
<gene>
    <name evidence="4" type="ORF">DV706_17835</name>
</gene>
<name>A0A4D6HSI1_9EURY</name>
<feature type="domain" description="Inner membrane protein YgaP-like transmembrane" evidence="3">
    <location>
        <begin position="1"/>
        <end position="57"/>
    </location>
</feature>
<evidence type="ECO:0000256" key="1">
    <source>
        <dbReference type="SAM" id="MobiDB-lite"/>
    </source>
</evidence>
<evidence type="ECO:0000259" key="3">
    <source>
        <dbReference type="Pfam" id="PF11127"/>
    </source>
</evidence>
<keyword evidence="4" id="KW-0614">Plasmid</keyword>
<keyword evidence="2" id="KW-0812">Transmembrane</keyword>
<dbReference type="RefSeq" id="WP_049889878.1">
    <property type="nucleotide sequence ID" value="NZ_CP031306.1"/>
</dbReference>
<evidence type="ECO:0000256" key="2">
    <source>
        <dbReference type="SAM" id="Phobius"/>
    </source>
</evidence>
<dbReference type="KEGG" id="nbg:DV706_17835"/>
<dbReference type="InterPro" id="IPR021309">
    <property type="entry name" value="YgaP-like_TM"/>
</dbReference>
<evidence type="ECO:0000313" key="5">
    <source>
        <dbReference type="Proteomes" id="UP000296822"/>
    </source>
</evidence>
<dbReference type="GeneID" id="39853139"/>
<keyword evidence="2" id="KW-1133">Transmembrane helix</keyword>
<evidence type="ECO:0000313" key="4">
    <source>
        <dbReference type="EMBL" id="QCC56700.1"/>
    </source>
</evidence>
<proteinExistence type="predicted"/>
<protein>
    <submittedName>
        <fullName evidence="4">DUF2892 domain-containing protein</fullName>
    </submittedName>
</protein>
<sequence length="81" mass="8625">MEKNVGGADRTVRIAAGLVFVGAMMVTRAVGDRLEKPTQGIVTAVLPLVAFVLLGTARDERYPGNRALGQSTDDERGPKSR</sequence>
<dbReference type="AlphaFoldDB" id="A0A4D6HSI1"/>
<dbReference type="EMBL" id="CP031306">
    <property type="protein sequence ID" value="QCC56700.1"/>
    <property type="molecule type" value="Genomic_DNA"/>
</dbReference>
<reference evidence="4 5" key="1">
    <citation type="journal article" date="2019" name="Nat. Commun.">
        <title>A new type of DNA phosphorothioation-based antiviral system in archaea.</title>
        <authorList>
            <person name="Xiong L."/>
            <person name="Liu S."/>
            <person name="Chen S."/>
            <person name="Xiao Y."/>
            <person name="Zhu B."/>
            <person name="Gao Y."/>
            <person name="Zhang Y."/>
            <person name="Chen B."/>
            <person name="Luo J."/>
            <person name="Deng Z."/>
            <person name="Chen X."/>
            <person name="Wang L."/>
            <person name="Chen S."/>
        </authorList>
    </citation>
    <scope>NUCLEOTIDE SEQUENCE [LARGE SCALE GENOMIC DNA]</scope>
    <source>
        <strain evidence="4 5">JCM 10635</strain>
        <plasmid evidence="4 5">unnamed1</plasmid>
    </source>
</reference>
<feature type="region of interest" description="Disordered" evidence="1">
    <location>
        <begin position="62"/>
        <end position="81"/>
    </location>
</feature>
<feature type="transmembrane region" description="Helical" evidence="2">
    <location>
        <begin position="12"/>
        <end position="31"/>
    </location>
</feature>